<dbReference type="GO" id="GO:0007166">
    <property type="term" value="P:cell surface receptor signaling pathway"/>
    <property type="evidence" value="ECO:0007669"/>
    <property type="project" value="InterPro"/>
</dbReference>
<reference evidence="7 8" key="1">
    <citation type="journal article" date="2016" name="Genome Biol. Evol.">
        <title>Gene Family Evolution Reflects Adaptation to Soil Environmental Stressors in the Genome of the Collembolan Orchesella cincta.</title>
        <authorList>
            <person name="Faddeeva-Vakhrusheva A."/>
            <person name="Derks M.F."/>
            <person name="Anvar S.Y."/>
            <person name="Agamennone V."/>
            <person name="Suring W."/>
            <person name="Smit S."/>
            <person name="van Straalen N.M."/>
            <person name="Roelofs D."/>
        </authorList>
    </citation>
    <scope>NUCLEOTIDE SEQUENCE [LARGE SCALE GENOMIC DNA]</scope>
    <source>
        <tissue evidence="7">Mixed pool</tissue>
    </source>
</reference>
<proteinExistence type="predicted"/>
<feature type="transmembrane region" description="Helical" evidence="5">
    <location>
        <begin position="82"/>
        <end position="107"/>
    </location>
</feature>
<keyword evidence="4 5" id="KW-0472">Membrane</keyword>
<protein>
    <submittedName>
        <fullName evidence="7">PDF receptor</fullName>
    </submittedName>
</protein>
<feature type="transmembrane region" description="Helical" evidence="5">
    <location>
        <begin position="278"/>
        <end position="297"/>
    </location>
</feature>
<feature type="domain" description="G-protein coupled receptors family 2 profile 2" evidence="6">
    <location>
        <begin position="80"/>
        <end position="195"/>
    </location>
</feature>
<dbReference type="Pfam" id="PF00002">
    <property type="entry name" value="7tm_2"/>
    <property type="match status" value="1"/>
</dbReference>
<sequence>MDGTGNVETCLSQKWENGSQSESAFRICSNTGKWLDKVGIPSAKGWTNYTSCLTPEIQEIVRRLGSNEDAQTKMNIASNTRILEFVGLSFSLVALILSLCIFCYFRTLRNRRTRVHRHLFLALIIQVAIRLTLYTDQLITRRKEMNVNVSNWGNSLGQSHRGIENTPYLCEASYIGLEYARTAMFMWMFVEGLFLQNKIAGEFRISAQHPHSAGDEVETVKLTRLQTSIESGESSSNATTITWTDKSSKYDECSSGRISVPIRSLVLHNTFTYIYSRIYAGVLITASGMGGICQIVLSVG</sequence>
<dbReference type="InterPro" id="IPR000832">
    <property type="entry name" value="GPCR_2_secretin-like"/>
</dbReference>
<organism evidence="7 8">
    <name type="scientific">Orchesella cincta</name>
    <name type="common">Springtail</name>
    <name type="synonym">Podura cincta</name>
    <dbReference type="NCBI Taxonomy" id="48709"/>
    <lineage>
        <taxon>Eukaryota</taxon>
        <taxon>Metazoa</taxon>
        <taxon>Ecdysozoa</taxon>
        <taxon>Arthropoda</taxon>
        <taxon>Hexapoda</taxon>
        <taxon>Collembola</taxon>
        <taxon>Entomobryomorpha</taxon>
        <taxon>Entomobryoidea</taxon>
        <taxon>Orchesellidae</taxon>
        <taxon>Orchesellinae</taxon>
        <taxon>Orchesella</taxon>
    </lineage>
</organism>
<dbReference type="GO" id="GO:0005886">
    <property type="term" value="C:plasma membrane"/>
    <property type="evidence" value="ECO:0007669"/>
    <property type="project" value="TreeGrafter"/>
</dbReference>
<evidence type="ECO:0000256" key="2">
    <source>
        <dbReference type="ARBA" id="ARBA00022692"/>
    </source>
</evidence>
<evidence type="ECO:0000256" key="1">
    <source>
        <dbReference type="ARBA" id="ARBA00004141"/>
    </source>
</evidence>
<dbReference type="Gene3D" id="1.20.1070.10">
    <property type="entry name" value="Rhodopsin 7-helix transmembrane proteins"/>
    <property type="match status" value="1"/>
</dbReference>
<dbReference type="STRING" id="48709.A0A1D2M9S0"/>
<gene>
    <name evidence="7" type="ORF">Ocin01_16993</name>
</gene>
<evidence type="ECO:0000256" key="3">
    <source>
        <dbReference type="ARBA" id="ARBA00022989"/>
    </source>
</evidence>
<dbReference type="PANTHER" id="PTHR45620">
    <property type="entry name" value="PDF RECEPTOR-LIKE PROTEIN-RELATED"/>
    <property type="match status" value="1"/>
</dbReference>
<dbReference type="PRINTS" id="PR00249">
    <property type="entry name" value="GPCRSECRETIN"/>
</dbReference>
<dbReference type="GO" id="GO:0007188">
    <property type="term" value="P:adenylate cyclase-modulating G protein-coupled receptor signaling pathway"/>
    <property type="evidence" value="ECO:0007669"/>
    <property type="project" value="TreeGrafter"/>
</dbReference>
<dbReference type="InterPro" id="IPR050332">
    <property type="entry name" value="GPCR_2"/>
</dbReference>
<evidence type="ECO:0000313" key="8">
    <source>
        <dbReference type="Proteomes" id="UP000094527"/>
    </source>
</evidence>
<keyword evidence="3 5" id="KW-1133">Transmembrane helix</keyword>
<evidence type="ECO:0000259" key="6">
    <source>
        <dbReference type="PROSITE" id="PS50261"/>
    </source>
</evidence>
<evidence type="ECO:0000256" key="5">
    <source>
        <dbReference type="SAM" id="Phobius"/>
    </source>
</evidence>
<comment type="caution">
    <text evidence="7">The sequence shown here is derived from an EMBL/GenBank/DDBJ whole genome shotgun (WGS) entry which is preliminary data.</text>
</comment>
<name>A0A1D2M9S0_ORCCI</name>
<dbReference type="OrthoDB" id="5967113at2759"/>
<dbReference type="AlphaFoldDB" id="A0A1D2M9S0"/>
<keyword evidence="8" id="KW-1185">Reference proteome</keyword>
<accession>A0A1D2M9S0</accession>
<comment type="subcellular location">
    <subcellularLocation>
        <location evidence="1">Membrane</location>
        <topology evidence="1">Multi-pass membrane protein</topology>
    </subcellularLocation>
</comment>
<dbReference type="GO" id="GO:0008528">
    <property type="term" value="F:G protein-coupled peptide receptor activity"/>
    <property type="evidence" value="ECO:0007669"/>
    <property type="project" value="TreeGrafter"/>
</dbReference>
<dbReference type="PROSITE" id="PS50261">
    <property type="entry name" value="G_PROTEIN_RECEP_F2_4"/>
    <property type="match status" value="1"/>
</dbReference>
<keyword evidence="2 5" id="KW-0812">Transmembrane</keyword>
<feature type="transmembrane region" description="Helical" evidence="5">
    <location>
        <begin position="119"/>
        <end position="135"/>
    </location>
</feature>
<keyword evidence="7" id="KW-0675">Receptor</keyword>
<dbReference type="Proteomes" id="UP000094527">
    <property type="component" value="Unassembled WGS sequence"/>
</dbReference>
<dbReference type="InterPro" id="IPR017981">
    <property type="entry name" value="GPCR_2-like_7TM"/>
</dbReference>
<evidence type="ECO:0000313" key="7">
    <source>
        <dbReference type="EMBL" id="ODM89689.1"/>
    </source>
</evidence>
<evidence type="ECO:0000256" key="4">
    <source>
        <dbReference type="ARBA" id="ARBA00023136"/>
    </source>
</evidence>
<dbReference type="EMBL" id="LJIJ01002442">
    <property type="protein sequence ID" value="ODM89689.1"/>
    <property type="molecule type" value="Genomic_DNA"/>
</dbReference>
<dbReference type="PANTHER" id="PTHR45620:SF17">
    <property type="entry name" value="PDF RECEPTOR"/>
    <property type="match status" value="1"/>
</dbReference>